<name>A0A4R3ME75_9HYPH</name>
<gene>
    <name evidence="1" type="ORF">EDC22_10450</name>
</gene>
<dbReference type="AlphaFoldDB" id="A0A4R3ME75"/>
<protein>
    <submittedName>
        <fullName evidence="1">Uncharacterized protein</fullName>
    </submittedName>
</protein>
<dbReference type="EMBL" id="SMAK01000004">
    <property type="protein sequence ID" value="TCT11293.1"/>
    <property type="molecule type" value="Genomic_DNA"/>
</dbReference>
<proteinExistence type="predicted"/>
<dbReference type="Proteomes" id="UP000295678">
    <property type="component" value="Unassembled WGS sequence"/>
</dbReference>
<sequence>MMGTSPNTRRFHDLQASDDIGRTVSTKVTRGDVIAARYDRRDIVHGAPGVAAIAASASPLALMGANPAQAAGGRVA</sequence>
<organism evidence="1 2">
    <name type="scientific">Tepidamorphus gemmatus</name>
    <dbReference type="NCBI Taxonomy" id="747076"/>
    <lineage>
        <taxon>Bacteria</taxon>
        <taxon>Pseudomonadati</taxon>
        <taxon>Pseudomonadota</taxon>
        <taxon>Alphaproteobacteria</taxon>
        <taxon>Hyphomicrobiales</taxon>
        <taxon>Tepidamorphaceae</taxon>
        <taxon>Tepidamorphus</taxon>
    </lineage>
</organism>
<comment type="caution">
    <text evidence="1">The sequence shown here is derived from an EMBL/GenBank/DDBJ whole genome shotgun (WGS) entry which is preliminary data.</text>
</comment>
<accession>A0A4R3ME75</accession>
<evidence type="ECO:0000313" key="1">
    <source>
        <dbReference type="EMBL" id="TCT11293.1"/>
    </source>
</evidence>
<keyword evidence="2" id="KW-1185">Reference proteome</keyword>
<evidence type="ECO:0000313" key="2">
    <source>
        <dbReference type="Proteomes" id="UP000295678"/>
    </source>
</evidence>
<reference evidence="1 2" key="1">
    <citation type="submission" date="2019-03" db="EMBL/GenBank/DDBJ databases">
        <title>Genomic Encyclopedia of Type Strains, Phase IV (KMG-IV): sequencing the most valuable type-strain genomes for metagenomic binning, comparative biology and taxonomic classification.</title>
        <authorList>
            <person name="Goeker M."/>
        </authorList>
    </citation>
    <scope>NUCLEOTIDE SEQUENCE [LARGE SCALE GENOMIC DNA]</scope>
    <source>
        <strain evidence="1 2">DSM 19345</strain>
    </source>
</reference>